<evidence type="ECO:0000313" key="11">
    <source>
        <dbReference type="Proteomes" id="UP000320225"/>
    </source>
</evidence>
<evidence type="ECO:0000256" key="5">
    <source>
        <dbReference type="ARBA" id="ARBA00023163"/>
    </source>
</evidence>
<dbReference type="GO" id="GO:0005524">
    <property type="term" value="F:ATP binding"/>
    <property type="evidence" value="ECO:0007669"/>
    <property type="project" value="UniProtKB-KW"/>
</dbReference>
<dbReference type="Pfam" id="PF00072">
    <property type="entry name" value="Response_reg"/>
    <property type="match status" value="1"/>
</dbReference>
<dbReference type="InterPro" id="IPR002197">
    <property type="entry name" value="HTH_Fis"/>
</dbReference>
<evidence type="ECO:0000256" key="4">
    <source>
        <dbReference type="ARBA" id="ARBA00023125"/>
    </source>
</evidence>
<name>A0A554WUY9_9BURK</name>
<dbReference type="Gene3D" id="1.10.8.60">
    <property type="match status" value="1"/>
</dbReference>
<organism evidence="10 11">
    <name type="scientific">Tepidimonas sediminis</name>
    <dbReference type="NCBI Taxonomy" id="2588941"/>
    <lineage>
        <taxon>Bacteria</taxon>
        <taxon>Pseudomonadati</taxon>
        <taxon>Pseudomonadota</taxon>
        <taxon>Betaproteobacteria</taxon>
        <taxon>Burkholderiales</taxon>
        <taxon>Tepidimonas</taxon>
    </lineage>
</organism>
<dbReference type="InterPro" id="IPR001789">
    <property type="entry name" value="Sig_transdc_resp-reg_receiver"/>
</dbReference>
<evidence type="ECO:0000256" key="7">
    <source>
        <dbReference type="SAM" id="MobiDB-lite"/>
    </source>
</evidence>
<dbReference type="FunFam" id="3.40.50.300:FF:000006">
    <property type="entry name" value="DNA-binding transcriptional regulator NtrC"/>
    <property type="match status" value="1"/>
</dbReference>
<dbReference type="SMART" id="SM00382">
    <property type="entry name" value="AAA"/>
    <property type="match status" value="1"/>
</dbReference>
<dbReference type="PANTHER" id="PTHR32071">
    <property type="entry name" value="TRANSCRIPTIONAL REGULATORY PROTEIN"/>
    <property type="match status" value="1"/>
</dbReference>
<keyword evidence="3" id="KW-0805">Transcription regulation</keyword>
<dbReference type="PROSITE" id="PS50045">
    <property type="entry name" value="SIGMA54_INTERACT_4"/>
    <property type="match status" value="1"/>
</dbReference>
<evidence type="ECO:0000259" key="9">
    <source>
        <dbReference type="PROSITE" id="PS50110"/>
    </source>
</evidence>
<dbReference type="PROSITE" id="PS00688">
    <property type="entry name" value="SIGMA54_INTERACT_3"/>
    <property type="match status" value="1"/>
</dbReference>
<gene>
    <name evidence="10" type="primary">zraR_1</name>
    <name evidence="10" type="ORF">Tsedi_00237</name>
</gene>
<feature type="domain" description="Sigma-54 factor interaction" evidence="8">
    <location>
        <begin position="138"/>
        <end position="367"/>
    </location>
</feature>
<dbReference type="CDD" id="cd00009">
    <property type="entry name" value="AAA"/>
    <property type="match status" value="1"/>
</dbReference>
<dbReference type="Pfam" id="PF00158">
    <property type="entry name" value="Sigma54_activat"/>
    <property type="match status" value="1"/>
</dbReference>
<keyword evidence="5" id="KW-0804">Transcription</keyword>
<dbReference type="InterPro" id="IPR025662">
    <property type="entry name" value="Sigma_54_int_dom_ATP-bd_1"/>
</dbReference>
<dbReference type="Pfam" id="PF02954">
    <property type="entry name" value="HTH_8"/>
    <property type="match status" value="1"/>
</dbReference>
<dbReference type="Gene3D" id="3.40.50.300">
    <property type="entry name" value="P-loop containing nucleotide triphosphate hydrolases"/>
    <property type="match status" value="1"/>
</dbReference>
<dbReference type="SUPFAM" id="SSF52540">
    <property type="entry name" value="P-loop containing nucleoside triphosphate hydrolases"/>
    <property type="match status" value="1"/>
</dbReference>
<dbReference type="Pfam" id="PF25601">
    <property type="entry name" value="AAA_lid_14"/>
    <property type="match status" value="1"/>
</dbReference>
<dbReference type="GO" id="GO:0006355">
    <property type="term" value="P:regulation of DNA-templated transcription"/>
    <property type="evidence" value="ECO:0007669"/>
    <property type="project" value="InterPro"/>
</dbReference>
<proteinExistence type="predicted"/>
<dbReference type="InterPro" id="IPR025944">
    <property type="entry name" value="Sigma_54_int_dom_CS"/>
</dbReference>
<dbReference type="InterPro" id="IPR027417">
    <property type="entry name" value="P-loop_NTPase"/>
</dbReference>
<dbReference type="InterPro" id="IPR011006">
    <property type="entry name" value="CheY-like_superfamily"/>
</dbReference>
<evidence type="ECO:0000256" key="3">
    <source>
        <dbReference type="ARBA" id="ARBA00023015"/>
    </source>
</evidence>
<dbReference type="SUPFAM" id="SSF46689">
    <property type="entry name" value="Homeodomain-like"/>
    <property type="match status" value="1"/>
</dbReference>
<dbReference type="PROSITE" id="PS00676">
    <property type="entry name" value="SIGMA54_INTERACT_2"/>
    <property type="match status" value="1"/>
</dbReference>
<dbReference type="OrthoDB" id="9761705at2"/>
<dbReference type="InterPro" id="IPR003593">
    <property type="entry name" value="AAA+_ATPase"/>
</dbReference>
<dbReference type="PROSITE" id="PS00675">
    <property type="entry name" value="SIGMA54_INTERACT_1"/>
    <property type="match status" value="1"/>
</dbReference>
<dbReference type="InterPro" id="IPR058031">
    <property type="entry name" value="AAA_lid_NorR"/>
</dbReference>
<keyword evidence="1" id="KW-0547">Nucleotide-binding</keyword>
<dbReference type="Gene3D" id="3.40.50.2300">
    <property type="match status" value="1"/>
</dbReference>
<feature type="domain" description="Response regulatory" evidence="9">
    <location>
        <begin position="2"/>
        <end position="117"/>
    </location>
</feature>
<dbReference type="EMBL" id="VJND01000001">
    <property type="protein sequence ID" value="TSE27402.1"/>
    <property type="molecule type" value="Genomic_DNA"/>
</dbReference>
<comment type="caution">
    <text evidence="10">The sequence shown here is derived from an EMBL/GenBank/DDBJ whole genome shotgun (WGS) entry which is preliminary data.</text>
</comment>
<evidence type="ECO:0000256" key="6">
    <source>
        <dbReference type="PROSITE-ProRule" id="PRU00169"/>
    </source>
</evidence>
<evidence type="ECO:0000259" key="8">
    <source>
        <dbReference type="PROSITE" id="PS50045"/>
    </source>
</evidence>
<dbReference type="AlphaFoldDB" id="A0A554WUY9"/>
<sequence length="458" mass="51918">MLVDLIEDDVFMGEALTERLQLEGMRCRWWRGAQSALQAAQEAGAPDVVICDVRLGDGDGTELPQRLPAGWRQVPWIYITGFGSHALREALLARGALDFLTKPLDMDRLLRHLRALAGQRRQDPATLKEGAMPGISCPLGVSSEMRRIHSLIQRLGGHWQTVLITGESGAGKEELARCLHRETVGPDRPFVAVNTASLPDSLVEAELFGYERGAFTGANRTHRGLFEQADGGTLFLDEIGDMPLALQARLLRVLQDRRIARLGGERELQIDVRLIFATHRRLHEEVRAGRFREDLYYRINVVHLHVPPLRERPEDIGWLAQRFLAQWNQAHPGRPRRLGPLTEAWLSSQRWPGNVRELRNAIERACLLAPEEELVPAHFIDAMAPAPETPWGGEPPQRPPTEPPQGEVERLEDYLRRQERLYIEQMLARHGWQIGVTAESLGISRKNLWERMKRLGIQ</sequence>
<dbReference type="Proteomes" id="UP000320225">
    <property type="component" value="Unassembled WGS sequence"/>
</dbReference>
<dbReference type="Gene3D" id="1.10.10.60">
    <property type="entry name" value="Homeodomain-like"/>
    <property type="match status" value="1"/>
</dbReference>
<dbReference type="SUPFAM" id="SSF52172">
    <property type="entry name" value="CheY-like"/>
    <property type="match status" value="1"/>
</dbReference>
<keyword evidence="2" id="KW-0067">ATP-binding</keyword>
<evidence type="ECO:0000256" key="1">
    <source>
        <dbReference type="ARBA" id="ARBA00022741"/>
    </source>
</evidence>
<dbReference type="PANTHER" id="PTHR32071:SF57">
    <property type="entry name" value="C4-DICARBOXYLATE TRANSPORT TRANSCRIPTIONAL REGULATORY PROTEIN DCTD"/>
    <property type="match status" value="1"/>
</dbReference>
<evidence type="ECO:0000256" key="2">
    <source>
        <dbReference type="ARBA" id="ARBA00022840"/>
    </source>
</evidence>
<keyword evidence="11" id="KW-1185">Reference proteome</keyword>
<keyword evidence="4" id="KW-0238">DNA-binding</keyword>
<dbReference type="InterPro" id="IPR002078">
    <property type="entry name" value="Sigma_54_int"/>
</dbReference>
<dbReference type="GO" id="GO:0000160">
    <property type="term" value="P:phosphorelay signal transduction system"/>
    <property type="evidence" value="ECO:0007669"/>
    <property type="project" value="InterPro"/>
</dbReference>
<keyword evidence="6" id="KW-0597">Phosphoprotein</keyword>
<dbReference type="RefSeq" id="WP_143892775.1">
    <property type="nucleotide sequence ID" value="NZ_VJND01000001.1"/>
</dbReference>
<accession>A0A554WUY9</accession>
<dbReference type="GO" id="GO:0043565">
    <property type="term" value="F:sequence-specific DNA binding"/>
    <property type="evidence" value="ECO:0007669"/>
    <property type="project" value="InterPro"/>
</dbReference>
<evidence type="ECO:0000313" key="10">
    <source>
        <dbReference type="EMBL" id="TSE27402.1"/>
    </source>
</evidence>
<feature type="modified residue" description="4-aspartylphosphate" evidence="6">
    <location>
        <position position="52"/>
    </location>
</feature>
<protein>
    <submittedName>
        <fullName evidence="10">Transcriptional regulatory protein ZraR</fullName>
    </submittedName>
</protein>
<dbReference type="PROSITE" id="PS50110">
    <property type="entry name" value="RESPONSE_REGULATORY"/>
    <property type="match status" value="1"/>
</dbReference>
<reference evidence="10 11" key="1">
    <citation type="submission" date="2019-07" db="EMBL/GenBank/DDBJ databases">
        <title>Tepidimonas sediminis YIM 72259 draft genome.</title>
        <authorList>
            <person name="Da Costa M.S."/>
            <person name="Froufe H.J.C."/>
            <person name="Egas C."/>
            <person name="Albuquerque L."/>
        </authorList>
    </citation>
    <scope>NUCLEOTIDE SEQUENCE [LARGE SCALE GENOMIC DNA]</scope>
    <source>
        <strain evidence="10 11">YIM 72259</strain>
    </source>
</reference>
<feature type="region of interest" description="Disordered" evidence="7">
    <location>
        <begin position="385"/>
        <end position="408"/>
    </location>
</feature>
<dbReference type="InterPro" id="IPR025943">
    <property type="entry name" value="Sigma_54_int_dom_ATP-bd_2"/>
</dbReference>
<dbReference type="InterPro" id="IPR009057">
    <property type="entry name" value="Homeodomain-like_sf"/>
</dbReference>
<dbReference type="SMART" id="SM00448">
    <property type="entry name" value="REC"/>
    <property type="match status" value="1"/>
</dbReference>